<dbReference type="Pfam" id="PF25675">
    <property type="entry name" value="Phage_nozzle"/>
    <property type="match status" value="1"/>
</dbReference>
<name>A0A9P0VFG9_9CAUD</name>
<dbReference type="EMBL" id="OW991346">
    <property type="protein sequence ID" value="CAH6421939.1"/>
    <property type="molecule type" value="Genomic_DNA"/>
</dbReference>
<reference evidence="1" key="1">
    <citation type="submission" date="2023-04" db="EMBL/GenBank/DDBJ databases">
        <authorList>
            <person name="Kelly A."/>
        </authorList>
    </citation>
    <scope>NUCLEOTIDE SEQUENCE</scope>
</reference>
<protein>
    <submittedName>
        <fullName evidence="1">Tail tubular protein B</fullName>
    </submittedName>
</protein>
<keyword evidence="3" id="KW-1185">Reference proteome</keyword>
<evidence type="ECO:0000313" key="2">
    <source>
        <dbReference type="EMBL" id="CAI9888957.1"/>
    </source>
</evidence>
<gene>
    <name evidence="1" type="ORF">BAMTRB_005</name>
    <name evidence="2" type="ORF">BAMTRB_034</name>
</gene>
<dbReference type="InterPro" id="IPR058003">
    <property type="entry name" value="Phage_gp12"/>
</dbReference>
<dbReference type="Proteomes" id="UP001154314">
    <property type="component" value="Chromosome"/>
</dbReference>
<accession>A0A9P0VFG9</accession>
<evidence type="ECO:0000313" key="3">
    <source>
        <dbReference type="Proteomes" id="UP001154314"/>
    </source>
</evidence>
<evidence type="ECO:0000313" key="1">
    <source>
        <dbReference type="EMBL" id="CAH6421939.1"/>
    </source>
</evidence>
<proteinExistence type="predicted"/>
<dbReference type="EMBL" id="OW991346">
    <property type="protein sequence ID" value="CAI9888957.1"/>
    <property type="molecule type" value="Genomic_DNA"/>
</dbReference>
<sequence length="796" mass="88976">MGLVSQSIKNLKGGISQQPDILRFADQGEKQVNAFSSEVEGLQKRPPSTHVNRLADHGALSEKPYCHVINRDEQEKYVLFFGNNTVYAYNLLTGLYVPVNFPSGASYIATANPRKDLRMVTVADFTFIINRNVVVQEGSTRTPMHYQQGKHGLVYCRGGQYARTYQIILNGAVQATYTAPLGDQVAHAKEIDTQFILTKLAENFNANLSQHGWSASVQDGYLWIQAGGNTITSLKVVDGFNGQLLDCITYSAQKTVDLPVTAPDKYQVLISGDAAQGQDDFWVQYDGQRRVWTEIPAPNIIADLNKNTMPWVMIREADGNFTLRPTDWSTRGSGDDDTNPMPSFVGQTINDVFFFRNRLGFLSGENVVMSEAGSYFNFFPRSVAVTSDSDPIDVAVSTNRISILKYAVPFSEELLLWSDQSQFVMTADGILTPTSVRLDMTTEFEVTDSARPYGIGRGVYFIAPRAKFSSVRRYYAVQDVTQVKNAEDVTAHVPSYIPNGVHKVTGSSIENLLTVLTEGAPHKVFLYKFLYLEEQIAQQSWSEWDFGEGSRVLCCDMMGAIMHLVIDAPSGIYMERIEFTQNTKDYPNEPYRLYMDRKIRYTIPSGAYNDDNFETTIYLQNVYGAKPQYGKYFVVLESGVVYEFDPPDGGWAASDGGLRINGNLEGYNVFIGEQYTMLYQFSKFLIKSVDTNGGTTTEDIGRLQLRRAWVNYDKSGDFRIQVENQGRVFTYNMTGRRLGTKQLVLGEQNLDTGQFKYPVSGNAKVVNITLLSDAPSPVAIIGGGWEGNYIRRSSGI</sequence>
<organism evidence="1 3">
    <name type="scientific">Escherichia phage vB_Eco_Bam</name>
    <dbReference type="NCBI Taxonomy" id="2898833"/>
    <lineage>
        <taxon>Viruses</taxon>
        <taxon>Duplodnaviria</taxon>
        <taxon>Heunggongvirae</taxon>
        <taxon>Uroviricota</taxon>
        <taxon>Caudoviricetes</taxon>
        <taxon>Autographivirales</taxon>
        <taxon>Autotranscriptaviridae</taxon>
        <taxon>Studiervirinae</taxon>
        <taxon>Bamvirus</taxon>
        <taxon>Bamvirus bam</taxon>
    </lineage>
</organism>